<evidence type="ECO:0000256" key="13">
    <source>
        <dbReference type="ARBA" id="ARBA00031430"/>
    </source>
</evidence>
<sequence length="219" mass="25131">MDSLQLLSWACIVFTISMFSTGLSDLRRMTQVKNTENIQFLPFLTTHLNNIGWLYYGYLKDDWTLITVNLIGASLQATYILVYIYYSAEKKNVLLKTSMALGVLIVAYLYFTTVVTEVNSRLSRLGLFCSVFTISMYMSPLVDLVKIIQTRSTKCLSFPLTVTTFLTSTAWTLYGLQLNDLYIMVPNSPGIITSLIRFWLFWQYPTGKEKHSSYRPLHA</sequence>
<evidence type="ECO:0000256" key="6">
    <source>
        <dbReference type="ARBA" id="ARBA00022475"/>
    </source>
</evidence>
<gene>
    <name evidence="15" type="primary">SLC50A1</name>
    <name evidence="15" type="synonym">slc50a1</name>
</gene>
<keyword evidence="7" id="KW-0762">Sugar transport</keyword>
<evidence type="ECO:0000256" key="5">
    <source>
        <dbReference type="ARBA" id="ARBA00022448"/>
    </source>
</evidence>
<evidence type="ECO:0000313" key="16">
    <source>
        <dbReference type="Proteomes" id="UP000694620"/>
    </source>
</evidence>
<dbReference type="Pfam" id="PF03083">
    <property type="entry name" value="MtN3_slv"/>
    <property type="match status" value="2"/>
</dbReference>
<dbReference type="Gene3D" id="1.20.1280.290">
    <property type="match status" value="2"/>
</dbReference>
<feature type="transmembrane region" description="Helical" evidence="14">
    <location>
        <begin position="156"/>
        <end position="176"/>
    </location>
</feature>
<name>A0A8C4RSG8_ERPCA</name>
<keyword evidence="9" id="KW-0677">Repeat</keyword>
<dbReference type="FunFam" id="1.20.1280.290:FF:000021">
    <property type="entry name" value="Solute carrier family 50 member 1"/>
    <property type="match status" value="1"/>
</dbReference>
<dbReference type="GO" id="GO:0051119">
    <property type="term" value="F:sugar transmembrane transporter activity"/>
    <property type="evidence" value="ECO:0007669"/>
    <property type="project" value="InterPro"/>
</dbReference>
<dbReference type="OrthoDB" id="409725at2759"/>
<evidence type="ECO:0000256" key="11">
    <source>
        <dbReference type="ARBA" id="ARBA00023034"/>
    </source>
</evidence>
<keyword evidence="11" id="KW-0333">Golgi apparatus</keyword>
<dbReference type="GeneID" id="114646598"/>
<dbReference type="PANTHER" id="PTHR10791">
    <property type="entry name" value="RAG1-ACTIVATING PROTEIN 1"/>
    <property type="match status" value="1"/>
</dbReference>
<keyword evidence="6" id="KW-1003">Cell membrane</keyword>
<feature type="transmembrane region" description="Helical" evidence="14">
    <location>
        <begin position="6"/>
        <end position="26"/>
    </location>
</feature>
<comment type="similarity">
    <text evidence="3">Belongs to the SWEET sugar transporter family.</text>
</comment>
<keyword evidence="8 14" id="KW-0812">Transmembrane</keyword>
<evidence type="ECO:0000256" key="7">
    <source>
        <dbReference type="ARBA" id="ARBA00022597"/>
    </source>
</evidence>
<evidence type="ECO:0000256" key="4">
    <source>
        <dbReference type="ARBA" id="ARBA00021741"/>
    </source>
</evidence>
<feature type="transmembrane region" description="Helical" evidence="14">
    <location>
        <begin position="93"/>
        <end position="111"/>
    </location>
</feature>
<dbReference type="InterPro" id="IPR004316">
    <property type="entry name" value="SWEET_rpt"/>
</dbReference>
<evidence type="ECO:0000256" key="14">
    <source>
        <dbReference type="SAM" id="Phobius"/>
    </source>
</evidence>
<dbReference type="GO" id="GO:0000139">
    <property type="term" value="C:Golgi membrane"/>
    <property type="evidence" value="ECO:0007669"/>
    <property type="project" value="UniProtKB-SubCell"/>
</dbReference>
<dbReference type="Proteomes" id="UP000694620">
    <property type="component" value="Chromosome 2"/>
</dbReference>
<evidence type="ECO:0000256" key="9">
    <source>
        <dbReference type="ARBA" id="ARBA00022737"/>
    </source>
</evidence>
<evidence type="ECO:0000313" key="15">
    <source>
        <dbReference type="Ensembl" id="ENSECRP00000006952.1"/>
    </source>
</evidence>
<evidence type="ECO:0000256" key="2">
    <source>
        <dbReference type="ARBA" id="ARBA00004653"/>
    </source>
</evidence>
<keyword evidence="16" id="KW-1185">Reference proteome</keyword>
<evidence type="ECO:0000256" key="8">
    <source>
        <dbReference type="ARBA" id="ARBA00022692"/>
    </source>
</evidence>
<reference evidence="15" key="2">
    <citation type="submission" date="2025-08" db="UniProtKB">
        <authorList>
            <consortium name="Ensembl"/>
        </authorList>
    </citation>
    <scope>IDENTIFICATION</scope>
</reference>
<keyword evidence="5" id="KW-0813">Transport</keyword>
<dbReference type="AlphaFoldDB" id="A0A8C4RSG8"/>
<dbReference type="Ensembl" id="ENSECRT00000007064.1">
    <property type="protein sequence ID" value="ENSECRP00000006952.1"/>
    <property type="gene ID" value="ENSECRG00000004642.1"/>
</dbReference>
<evidence type="ECO:0000256" key="10">
    <source>
        <dbReference type="ARBA" id="ARBA00022989"/>
    </source>
</evidence>
<dbReference type="RefSeq" id="XP_028650693.1">
    <property type="nucleotide sequence ID" value="XM_028794860.2"/>
</dbReference>
<reference evidence="15" key="3">
    <citation type="submission" date="2025-09" db="UniProtKB">
        <authorList>
            <consortium name="Ensembl"/>
        </authorList>
    </citation>
    <scope>IDENTIFICATION</scope>
</reference>
<evidence type="ECO:0000256" key="12">
    <source>
        <dbReference type="ARBA" id="ARBA00023136"/>
    </source>
</evidence>
<reference evidence="15" key="1">
    <citation type="submission" date="2021-06" db="EMBL/GenBank/DDBJ databases">
        <authorList>
            <consortium name="Wellcome Sanger Institute Data Sharing"/>
        </authorList>
    </citation>
    <scope>NUCLEOTIDE SEQUENCE [LARGE SCALE GENOMIC DNA]</scope>
</reference>
<dbReference type="InterPro" id="IPR047664">
    <property type="entry name" value="SWEET"/>
</dbReference>
<dbReference type="FunFam" id="1.20.1280.290:FF:000010">
    <property type="entry name" value="Sugar transporter SWEET"/>
    <property type="match status" value="1"/>
</dbReference>
<dbReference type="CTD" id="55974"/>
<feature type="transmembrane region" description="Helical" evidence="14">
    <location>
        <begin position="123"/>
        <end position="144"/>
    </location>
</feature>
<comment type="subcellular location">
    <subcellularLocation>
        <location evidence="1">Cell membrane</location>
        <topology evidence="1">Multi-pass membrane protein</topology>
    </subcellularLocation>
    <subcellularLocation>
        <location evidence="2">Golgi apparatus membrane</location>
        <topology evidence="2">Multi-pass membrane protein</topology>
    </subcellularLocation>
</comment>
<proteinExistence type="inferred from homology"/>
<organism evidence="15 16">
    <name type="scientific">Erpetoichthys calabaricus</name>
    <name type="common">Rope fish</name>
    <name type="synonym">Calamoichthys calabaricus</name>
    <dbReference type="NCBI Taxonomy" id="27687"/>
    <lineage>
        <taxon>Eukaryota</taxon>
        <taxon>Metazoa</taxon>
        <taxon>Chordata</taxon>
        <taxon>Craniata</taxon>
        <taxon>Vertebrata</taxon>
        <taxon>Euteleostomi</taxon>
        <taxon>Actinopterygii</taxon>
        <taxon>Polypteriformes</taxon>
        <taxon>Polypteridae</taxon>
        <taxon>Erpetoichthys</taxon>
    </lineage>
</organism>
<feature type="transmembrane region" description="Helical" evidence="14">
    <location>
        <begin position="64"/>
        <end position="86"/>
    </location>
</feature>
<dbReference type="GO" id="GO:0005886">
    <property type="term" value="C:plasma membrane"/>
    <property type="evidence" value="ECO:0007669"/>
    <property type="project" value="UniProtKB-SubCell"/>
</dbReference>
<evidence type="ECO:0000256" key="3">
    <source>
        <dbReference type="ARBA" id="ARBA00007809"/>
    </source>
</evidence>
<protein>
    <recommendedName>
        <fullName evidence="4">Sugar transporter SWEET1</fullName>
    </recommendedName>
    <alternativeName>
        <fullName evidence="13">Solute carrier family 50 member 1</fullName>
    </alternativeName>
</protein>
<keyword evidence="10 14" id="KW-1133">Transmembrane helix</keyword>
<feature type="transmembrane region" description="Helical" evidence="14">
    <location>
        <begin position="38"/>
        <end position="58"/>
    </location>
</feature>
<feature type="transmembrane region" description="Helical" evidence="14">
    <location>
        <begin position="182"/>
        <end position="202"/>
    </location>
</feature>
<dbReference type="GeneTree" id="ENSGT00390000007801"/>
<accession>A0A8C4RSG8</accession>
<keyword evidence="12 14" id="KW-0472">Membrane</keyword>
<dbReference type="PANTHER" id="PTHR10791:SF30">
    <property type="entry name" value="SUGAR TRANSPORTER SWEET1"/>
    <property type="match status" value="1"/>
</dbReference>
<evidence type="ECO:0000256" key="1">
    <source>
        <dbReference type="ARBA" id="ARBA00004651"/>
    </source>
</evidence>
<dbReference type="RefSeq" id="XP_051779617.1">
    <property type="nucleotide sequence ID" value="XM_051923657.1"/>
</dbReference>